<dbReference type="KEGG" id="fau:Fraau_0145"/>
<evidence type="ECO:0000256" key="1">
    <source>
        <dbReference type="ARBA" id="ARBA00022516"/>
    </source>
</evidence>
<dbReference type="Proteomes" id="UP000005234">
    <property type="component" value="Chromosome"/>
</dbReference>
<dbReference type="EMBL" id="CP003350">
    <property type="protein sequence ID" value="AFC84644.1"/>
    <property type="molecule type" value="Genomic_DNA"/>
</dbReference>
<keyword evidence="4" id="KW-0276">Fatty acid metabolism</keyword>
<keyword evidence="6" id="KW-1185">Reference proteome</keyword>
<evidence type="ECO:0000256" key="4">
    <source>
        <dbReference type="ARBA" id="ARBA00023160"/>
    </source>
</evidence>
<evidence type="ECO:0008006" key="7">
    <source>
        <dbReference type="Google" id="ProtNLM"/>
    </source>
</evidence>
<reference evidence="5" key="1">
    <citation type="submission" date="2012-02" db="EMBL/GenBank/DDBJ databases">
        <title>The complete genome of Frateuria aurantia DSM 6220.</title>
        <authorList>
            <consortium name="US DOE Joint Genome Institute (JGI-PGF)"/>
            <person name="Lucas S."/>
            <person name="Copeland A."/>
            <person name="Lapidus A."/>
            <person name="Glavina del Rio T."/>
            <person name="Dalin E."/>
            <person name="Tice H."/>
            <person name="Bruce D."/>
            <person name="Goodwin L."/>
            <person name="Pitluck S."/>
            <person name="Peters L."/>
            <person name="Ovchinnikova G."/>
            <person name="Teshima H."/>
            <person name="Kyrpides N."/>
            <person name="Mavromatis K."/>
            <person name="Ivanova N."/>
            <person name="Brettin T."/>
            <person name="Detter J.C."/>
            <person name="Han C."/>
            <person name="Larimer F."/>
            <person name="Land M."/>
            <person name="Hauser L."/>
            <person name="Markowitz V."/>
            <person name="Cheng J.-F."/>
            <person name="Hugenholtz P."/>
            <person name="Woyke T."/>
            <person name="Wu D."/>
            <person name="Brambilla E."/>
            <person name="Klenk H.-P."/>
            <person name="Eisen J.A."/>
        </authorList>
    </citation>
    <scope>NUCLEOTIDE SEQUENCE</scope>
    <source>
        <strain evidence="5">DSM 6220</strain>
    </source>
</reference>
<keyword evidence="4" id="KW-0275">Fatty acid biosynthesis</keyword>
<evidence type="ECO:0000256" key="3">
    <source>
        <dbReference type="ARBA" id="ARBA00023098"/>
    </source>
</evidence>
<dbReference type="PANTHER" id="PTHR38764">
    <property type="entry name" value="ACYL CARRIER PROTEIN PHOSPHODIESTERASE"/>
    <property type="match status" value="1"/>
</dbReference>
<dbReference type="GO" id="GO:0006633">
    <property type="term" value="P:fatty acid biosynthetic process"/>
    <property type="evidence" value="ECO:0007669"/>
    <property type="project" value="UniProtKB-KW"/>
</dbReference>
<protein>
    <recommendedName>
        <fullName evidence="7">Acyl carrier protein phosphodiesterase</fullName>
    </recommendedName>
</protein>
<organism evidence="5 6">
    <name type="scientific">Frateuria aurantia (strain ATCC 33424 / DSM 6220 / KCTC 2777 / LMG 1558 / NBRC 3245 / NCIMB 13370)</name>
    <name type="common">Acetobacter aurantius</name>
    <dbReference type="NCBI Taxonomy" id="767434"/>
    <lineage>
        <taxon>Bacteria</taxon>
        <taxon>Pseudomonadati</taxon>
        <taxon>Pseudomonadota</taxon>
        <taxon>Gammaproteobacteria</taxon>
        <taxon>Lysobacterales</taxon>
        <taxon>Rhodanobacteraceae</taxon>
        <taxon>Frateuria</taxon>
    </lineage>
</organism>
<dbReference type="OrthoDB" id="8442777at2"/>
<dbReference type="HOGENOM" id="CLU_099370_1_1_6"/>
<keyword evidence="2" id="KW-0378">Hydrolase</keyword>
<dbReference type="AlphaFoldDB" id="H8L0L8"/>
<proteinExistence type="predicted"/>
<sequence length="209" mass="23417">MNFLAHAVLAGPDPWLRLGGFLGDFVHGSPAPAWPLGLQRGVRLHRAIDGFTDRHPSVVEARNSFVAPYRRFAGIGLDIWFDHCLALDFSRWTGQSLAEYSLELEALLCSHDAWLTPELRRFRAYMQAHHLPAGYADPVELQAALSGISRRLRFANPLAEMLPQLQIRSQALQPVFETLFGDLQDFAREWLQADTSGAVATPGQMRISR</sequence>
<dbReference type="RefSeq" id="WP_014401650.1">
    <property type="nucleotide sequence ID" value="NC_017033.1"/>
</dbReference>
<dbReference type="InterPro" id="IPR007431">
    <property type="entry name" value="ACP_PD"/>
</dbReference>
<keyword evidence="1" id="KW-0444">Lipid biosynthesis</keyword>
<dbReference type="PANTHER" id="PTHR38764:SF1">
    <property type="entry name" value="ACYL CARRIER PROTEIN PHOSPHODIESTERASE"/>
    <property type="match status" value="1"/>
</dbReference>
<keyword evidence="3" id="KW-0443">Lipid metabolism</keyword>
<dbReference type="eggNOG" id="COG3124">
    <property type="taxonomic scope" value="Bacteria"/>
</dbReference>
<evidence type="ECO:0000256" key="2">
    <source>
        <dbReference type="ARBA" id="ARBA00022801"/>
    </source>
</evidence>
<accession>H8L0L8</accession>
<name>H8L0L8_FRAAD</name>
<evidence type="ECO:0000313" key="6">
    <source>
        <dbReference type="Proteomes" id="UP000005234"/>
    </source>
</evidence>
<dbReference type="GO" id="GO:0008770">
    <property type="term" value="F:[acyl-carrier-protein] phosphodiesterase activity"/>
    <property type="evidence" value="ECO:0007669"/>
    <property type="project" value="InterPro"/>
</dbReference>
<dbReference type="STRING" id="767434.Fraau_0145"/>
<gene>
    <name evidence="5" type="ordered locus">Fraau_0145</name>
</gene>
<evidence type="ECO:0000313" key="5">
    <source>
        <dbReference type="EMBL" id="AFC84644.1"/>
    </source>
</evidence>
<dbReference type="Pfam" id="PF04336">
    <property type="entry name" value="ACP_PD"/>
    <property type="match status" value="1"/>
</dbReference>